<proteinExistence type="predicted"/>
<feature type="compositionally biased region" description="Pro residues" evidence="1">
    <location>
        <begin position="93"/>
        <end position="107"/>
    </location>
</feature>
<organism evidence="2 3">
    <name type="scientific">Bos mutus grunniens</name>
    <name type="common">Wild yak</name>
    <name type="synonym">Bos grunniens</name>
    <dbReference type="NCBI Taxonomy" id="30521"/>
    <lineage>
        <taxon>Eukaryota</taxon>
        <taxon>Metazoa</taxon>
        <taxon>Chordata</taxon>
        <taxon>Craniata</taxon>
        <taxon>Vertebrata</taxon>
        <taxon>Euteleostomi</taxon>
        <taxon>Mammalia</taxon>
        <taxon>Eutheria</taxon>
        <taxon>Laurasiatheria</taxon>
        <taxon>Artiodactyla</taxon>
        <taxon>Ruminantia</taxon>
        <taxon>Pecora</taxon>
        <taxon>Bovidae</taxon>
        <taxon>Bovinae</taxon>
        <taxon>Bos</taxon>
    </lineage>
</organism>
<keyword evidence="3" id="KW-1185">Reference proteome</keyword>
<dbReference type="GeneTree" id="ENSGT00940000160308"/>
<feature type="region of interest" description="Disordered" evidence="1">
    <location>
        <begin position="1"/>
        <end position="140"/>
    </location>
</feature>
<reference evidence="2" key="1">
    <citation type="submission" date="2019-05" db="EMBL/GenBank/DDBJ databases">
        <authorList>
            <person name="Zhang S."/>
            <person name="Liu J."/>
        </authorList>
    </citation>
    <scope>NUCLEOTIDE SEQUENCE [LARGE SCALE GENOMIC DNA]</scope>
</reference>
<sequence>MVISPLALSSSPRSSHPLTFLSSDLQPQPSPGLCCHTSRLLTPSLCSSPAPAEDTPPPLPPKPKFRSPSDEGPGGTGDDGQLSPGVLVRCASGPPPRTPHLGPPPATRSPHLTAHSEPSLWNPAPREPDQPPLLPPKKEKMKRKGCALLVKLFNGCPLRIHSTAAWTHPSTKDQHLLLGAEEGIFILNRNDQEATLEMVRGSPWGGSRAAEGGGWSWGCWGLTGAISPLPCSFFLAGLPGCTPSTMSSCLSQVWLWLGWEGWGSELKGSKVRRLGNRWAQRKQLGSPCAETTVQIPATFSLWDLGQDTSS</sequence>
<evidence type="ECO:0000313" key="3">
    <source>
        <dbReference type="Proteomes" id="UP000694520"/>
    </source>
</evidence>
<dbReference type="Ensembl" id="ENSBGRT00000047952.1">
    <property type="protein sequence ID" value="ENSBGRP00000041353.1"/>
    <property type="gene ID" value="ENSBGRG00000025864.1"/>
</dbReference>
<feature type="compositionally biased region" description="Low complexity" evidence="1">
    <location>
        <begin position="1"/>
        <end position="18"/>
    </location>
</feature>
<evidence type="ECO:0000256" key="1">
    <source>
        <dbReference type="SAM" id="MobiDB-lite"/>
    </source>
</evidence>
<accession>A0A8B9YQT7</accession>
<protein>
    <submittedName>
        <fullName evidence="2">Mitogen-activated protein kinase kinase kinase kinase 1</fullName>
    </submittedName>
</protein>
<dbReference type="Proteomes" id="UP000694520">
    <property type="component" value="Chromosome 20"/>
</dbReference>
<reference evidence="2" key="2">
    <citation type="submission" date="2025-08" db="UniProtKB">
        <authorList>
            <consortium name="Ensembl"/>
        </authorList>
    </citation>
    <scope>IDENTIFICATION</scope>
</reference>
<gene>
    <name evidence="2" type="primary">MAP4K1</name>
</gene>
<name>A0A8B9YQT7_BOSMU</name>
<reference evidence="2" key="3">
    <citation type="submission" date="2025-09" db="UniProtKB">
        <authorList>
            <consortium name="Ensembl"/>
        </authorList>
    </citation>
    <scope>IDENTIFICATION</scope>
</reference>
<evidence type="ECO:0000313" key="2">
    <source>
        <dbReference type="Ensembl" id="ENSBGRP00000041353.1"/>
    </source>
</evidence>
<dbReference type="AlphaFoldDB" id="A0A8B9YQT7"/>